<evidence type="ECO:0000256" key="7">
    <source>
        <dbReference type="SAM" id="Phobius"/>
    </source>
</evidence>
<gene>
    <name evidence="8" type="ORF">ACFQL7_01620</name>
</gene>
<comment type="subcellular location">
    <subcellularLocation>
        <location evidence="1">Cell membrane</location>
        <topology evidence="1">Multi-pass membrane protein</topology>
    </subcellularLocation>
</comment>
<dbReference type="PANTHER" id="PTHR39087:SF2">
    <property type="entry name" value="UPF0104 MEMBRANE PROTEIN MJ1595"/>
    <property type="match status" value="1"/>
</dbReference>
<keyword evidence="4 7" id="KW-0812">Transmembrane</keyword>
<dbReference type="InterPro" id="IPR022791">
    <property type="entry name" value="L-PG_synthase/AglD"/>
</dbReference>
<sequence>MGYLASSITFDGNLQYAAFTIVALAVVVPVSGYLGWQNRYRLERFTVSLITPVIRTIRGTILQREPLAEGSIEKRIEGFFSAIERIATTPRELALALGLSSLGWIAQGACLWLSLYALGHVVSPVVVLIAIPIGAVAGVTPLPGGLAMIELVLAAVISALVVSISHPVIAAAVLIHRGAVYLLPTIVGGGVTAILASR</sequence>
<evidence type="ECO:0000256" key="4">
    <source>
        <dbReference type="ARBA" id="ARBA00022692"/>
    </source>
</evidence>
<keyword evidence="6 7" id="KW-0472">Membrane</keyword>
<dbReference type="PANTHER" id="PTHR39087">
    <property type="entry name" value="UPF0104 MEMBRANE PROTEIN MJ1595"/>
    <property type="match status" value="1"/>
</dbReference>
<keyword evidence="3" id="KW-1003">Cell membrane</keyword>
<organism evidence="8 9">
    <name type="scientific">Halocatena marina</name>
    <dbReference type="NCBI Taxonomy" id="2934937"/>
    <lineage>
        <taxon>Archaea</taxon>
        <taxon>Methanobacteriati</taxon>
        <taxon>Methanobacteriota</taxon>
        <taxon>Stenosarchaea group</taxon>
        <taxon>Halobacteria</taxon>
        <taxon>Halobacteriales</taxon>
        <taxon>Natronomonadaceae</taxon>
        <taxon>Halocatena</taxon>
    </lineage>
</organism>
<evidence type="ECO:0000256" key="6">
    <source>
        <dbReference type="ARBA" id="ARBA00023136"/>
    </source>
</evidence>
<feature type="transmembrane region" description="Helical" evidence="7">
    <location>
        <begin position="121"/>
        <end position="139"/>
    </location>
</feature>
<feature type="transmembrane region" description="Helical" evidence="7">
    <location>
        <begin position="93"/>
        <end position="115"/>
    </location>
</feature>
<dbReference type="Pfam" id="PF03706">
    <property type="entry name" value="LPG_synthase_TM"/>
    <property type="match status" value="1"/>
</dbReference>
<feature type="transmembrane region" description="Helical" evidence="7">
    <location>
        <begin position="179"/>
        <end position="196"/>
    </location>
</feature>
<dbReference type="EMBL" id="JBHTAX010000001">
    <property type="protein sequence ID" value="MFC7188674.1"/>
    <property type="molecule type" value="Genomic_DNA"/>
</dbReference>
<evidence type="ECO:0000256" key="1">
    <source>
        <dbReference type="ARBA" id="ARBA00004651"/>
    </source>
</evidence>
<accession>A0ABD5YKZ6</accession>
<comment type="caution">
    <text evidence="8">The sequence shown here is derived from an EMBL/GenBank/DDBJ whole genome shotgun (WGS) entry which is preliminary data.</text>
</comment>
<dbReference type="NCBIfam" id="TIGR00374">
    <property type="entry name" value="flippase-like domain"/>
    <property type="match status" value="1"/>
</dbReference>
<evidence type="ECO:0000313" key="8">
    <source>
        <dbReference type="EMBL" id="MFC7188674.1"/>
    </source>
</evidence>
<keyword evidence="9" id="KW-1185">Reference proteome</keyword>
<evidence type="ECO:0000256" key="5">
    <source>
        <dbReference type="ARBA" id="ARBA00022989"/>
    </source>
</evidence>
<comment type="similarity">
    <text evidence="2">Belongs to the UPF0104 family.</text>
</comment>
<dbReference type="GO" id="GO:0005886">
    <property type="term" value="C:plasma membrane"/>
    <property type="evidence" value="ECO:0007669"/>
    <property type="project" value="UniProtKB-SubCell"/>
</dbReference>
<evidence type="ECO:0000313" key="9">
    <source>
        <dbReference type="Proteomes" id="UP001596417"/>
    </source>
</evidence>
<keyword evidence="5 7" id="KW-1133">Transmembrane helix</keyword>
<proteinExistence type="inferred from homology"/>
<feature type="transmembrane region" description="Helical" evidence="7">
    <location>
        <begin position="16"/>
        <end position="36"/>
    </location>
</feature>
<evidence type="ECO:0000256" key="3">
    <source>
        <dbReference type="ARBA" id="ARBA00022475"/>
    </source>
</evidence>
<dbReference type="AlphaFoldDB" id="A0ABD5YKZ6"/>
<reference evidence="8 9" key="1">
    <citation type="journal article" date="2019" name="Int. J. Syst. Evol. Microbiol.">
        <title>The Global Catalogue of Microorganisms (GCM) 10K type strain sequencing project: providing services to taxonomists for standard genome sequencing and annotation.</title>
        <authorList>
            <consortium name="The Broad Institute Genomics Platform"/>
            <consortium name="The Broad Institute Genome Sequencing Center for Infectious Disease"/>
            <person name="Wu L."/>
            <person name="Ma J."/>
        </authorList>
    </citation>
    <scope>NUCLEOTIDE SEQUENCE [LARGE SCALE GENOMIC DNA]</scope>
    <source>
        <strain evidence="8 9">RDMS1</strain>
    </source>
</reference>
<protein>
    <submittedName>
        <fullName evidence="8">Flippase-like domain-containing protein</fullName>
    </submittedName>
</protein>
<dbReference type="RefSeq" id="WP_390204377.1">
    <property type="nucleotide sequence ID" value="NZ_JBHTAX010000001.1"/>
</dbReference>
<dbReference type="Proteomes" id="UP001596417">
    <property type="component" value="Unassembled WGS sequence"/>
</dbReference>
<name>A0ABD5YKZ6_9EURY</name>
<feature type="transmembrane region" description="Helical" evidence="7">
    <location>
        <begin position="151"/>
        <end position="173"/>
    </location>
</feature>
<evidence type="ECO:0000256" key="2">
    <source>
        <dbReference type="ARBA" id="ARBA00011061"/>
    </source>
</evidence>